<dbReference type="Pfam" id="PF06687">
    <property type="entry name" value="SUR7"/>
    <property type="match status" value="1"/>
</dbReference>
<dbReference type="AlphaFoldDB" id="A0AAX4JQP8"/>
<evidence type="ECO:0000313" key="3">
    <source>
        <dbReference type="EMBL" id="WWC87054.1"/>
    </source>
</evidence>
<evidence type="ECO:0000256" key="1">
    <source>
        <dbReference type="SAM" id="MobiDB-lite"/>
    </source>
</evidence>
<dbReference type="PROSITE" id="PS51257">
    <property type="entry name" value="PROKAR_LIPOPROTEIN"/>
    <property type="match status" value="1"/>
</dbReference>
<keyword evidence="4" id="KW-1185">Reference proteome</keyword>
<protein>
    <submittedName>
        <fullName evidence="3">Uncharacterized protein</fullName>
    </submittedName>
</protein>
<dbReference type="GeneID" id="91092611"/>
<feature type="transmembrane region" description="Helical" evidence="2">
    <location>
        <begin position="209"/>
        <end position="228"/>
    </location>
</feature>
<dbReference type="Proteomes" id="UP001355207">
    <property type="component" value="Chromosome 2"/>
</dbReference>
<feature type="transmembrane region" description="Helical" evidence="2">
    <location>
        <begin position="12"/>
        <end position="32"/>
    </location>
</feature>
<sequence>MKHPKIPKNVSIMWRVLIIALFIVSACLLYLLNCSDVSWRIKWSVVKVDLPSNDWGTISNQARLLSDIIIRKGASKDNDNDNNNNSNEKRGDDEDDVDGNEEKGEVPDNKGQGSVAGSLSVNMWGWCLQDSTKAETICSGASMLFDLDDLLGDDAKSNGLSGKDFNFLLLHGLVIHGIAMVSTMTALIPISINTFRTIRSKILTLESSWFEHGTLLTGCVLCLIAYVIDKMLNNSVNNNLPNYKVTSGQGLIVAGIATLLILITLLISGIPPFYFHMKRQSQLVRYWEDLEDHDEALDSDNEDDYYGEDYTFKRKKKKRKKRGLKRSRSERLAKMVFGEDGLVERGGSLYMWRSRRRDRRRMREDWHDVRGKRRYKRERRRRKNDYR</sequence>
<organism evidence="3 4">
    <name type="scientific">Kwoniella dendrophila CBS 6074</name>
    <dbReference type="NCBI Taxonomy" id="1295534"/>
    <lineage>
        <taxon>Eukaryota</taxon>
        <taxon>Fungi</taxon>
        <taxon>Dikarya</taxon>
        <taxon>Basidiomycota</taxon>
        <taxon>Agaricomycotina</taxon>
        <taxon>Tremellomycetes</taxon>
        <taxon>Tremellales</taxon>
        <taxon>Cryptococcaceae</taxon>
        <taxon>Kwoniella</taxon>
    </lineage>
</organism>
<dbReference type="InterPro" id="IPR009571">
    <property type="entry name" value="SUR7/Rim9-like_fungi"/>
</dbReference>
<keyword evidence="2" id="KW-1133">Transmembrane helix</keyword>
<gene>
    <name evidence="3" type="ORF">L201_001939</name>
</gene>
<evidence type="ECO:0000256" key="2">
    <source>
        <dbReference type="SAM" id="Phobius"/>
    </source>
</evidence>
<evidence type="ECO:0000313" key="4">
    <source>
        <dbReference type="Proteomes" id="UP001355207"/>
    </source>
</evidence>
<reference evidence="3 4" key="1">
    <citation type="submission" date="2024-01" db="EMBL/GenBank/DDBJ databases">
        <title>Comparative genomics of Cryptococcus and Kwoniella reveals pathogenesis evolution and contrasting modes of karyotype evolution via chromosome fusion or intercentromeric recombination.</title>
        <authorList>
            <person name="Coelho M.A."/>
            <person name="David-Palma M."/>
            <person name="Shea T."/>
            <person name="Bowers K."/>
            <person name="McGinley-Smith S."/>
            <person name="Mohammad A.W."/>
            <person name="Gnirke A."/>
            <person name="Yurkov A.M."/>
            <person name="Nowrousian M."/>
            <person name="Sun S."/>
            <person name="Cuomo C.A."/>
            <person name="Heitman J."/>
        </authorList>
    </citation>
    <scope>NUCLEOTIDE SEQUENCE [LARGE SCALE GENOMIC DNA]</scope>
    <source>
        <strain evidence="3 4">CBS 6074</strain>
    </source>
</reference>
<dbReference type="RefSeq" id="XP_066073817.1">
    <property type="nucleotide sequence ID" value="XM_066217720.1"/>
</dbReference>
<name>A0AAX4JQP8_9TREE</name>
<dbReference type="GO" id="GO:0005886">
    <property type="term" value="C:plasma membrane"/>
    <property type="evidence" value="ECO:0007669"/>
    <property type="project" value="InterPro"/>
</dbReference>
<accession>A0AAX4JQP8</accession>
<keyword evidence="2" id="KW-0812">Transmembrane</keyword>
<dbReference type="EMBL" id="CP144099">
    <property type="protein sequence ID" value="WWC87054.1"/>
    <property type="molecule type" value="Genomic_DNA"/>
</dbReference>
<keyword evidence="2" id="KW-0472">Membrane</keyword>
<feature type="transmembrane region" description="Helical" evidence="2">
    <location>
        <begin position="248"/>
        <end position="275"/>
    </location>
</feature>
<feature type="region of interest" description="Disordered" evidence="1">
    <location>
        <begin position="76"/>
        <end position="115"/>
    </location>
</feature>
<proteinExistence type="predicted"/>
<feature type="transmembrane region" description="Helical" evidence="2">
    <location>
        <begin position="167"/>
        <end position="188"/>
    </location>
</feature>